<keyword evidence="3" id="KW-0804">Transcription</keyword>
<evidence type="ECO:0000256" key="1">
    <source>
        <dbReference type="ARBA" id="ARBA00023015"/>
    </source>
</evidence>
<protein>
    <submittedName>
        <fullName evidence="5">LacI family transcriptional regulator</fullName>
    </submittedName>
</protein>
<dbReference type="EMBL" id="PVMZ01000022">
    <property type="protein sequence ID" value="PRX15773.1"/>
    <property type="molecule type" value="Genomic_DNA"/>
</dbReference>
<dbReference type="InterPro" id="IPR046335">
    <property type="entry name" value="LacI/GalR-like_sensor"/>
</dbReference>
<dbReference type="GO" id="GO:0000976">
    <property type="term" value="F:transcription cis-regulatory region binding"/>
    <property type="evidence" value="ECO:0007669"/>
    <property type="project" value="TreeGrafter"/>
</dbReference>
<dbReference type="InterPro" id="IPR000843">
    <property type="entry name" value="HTH_LacI"/>
</dbReference>
<dbReference type="Proteomes" id="UP000239415">
    <property type="component" value="Unassembled WGS sequence"/>
</dbReference>
<organism evidence="5 6">
    <name type="scientific">Actinoplanes italicus</name>
    <dbReference type="NCBI Taxonomy" id="113567"/>
    <lineage>
        <taxon>Bacteria</taxon>
        <taxon>Bacillati</taxon>
        <taxon>Actinomycetota</taxon>
        <taxon>Actinomycetes</taxon>
        <taxon>Micromonosporales</taxon>
        <taxon>Micromonosporaceae</taxon>
        <taxon>Actinoplanes</taxon>
    </lineage>
</organism>
<evidence type="ECO:0000259" key="4">
    <source>
        <dbReference type="PROSITE" id="PS50932"/>
    </source>
</evidence>
<sequence>MPQASAPEPAARRVTIRDVAARAGVSIATVSRILGGTYPPAPATRNKVMRAVRELDYVANPHARALTGATSKTIAIVLNSVVSPYYAHVAQGVQAEAAKHDRLCLIGTTGGDAGRELATVRLMREEGADAVILVGNVIDDEDYKARMSEYAHALAAAGSQLVLCGRPPLGPGVPSVGVEFDNTGGARAATSHLLSAGHERILYLAHRAGYTTSEGRIAGYREALAAFGVAHDPSLEVEGTMERAEGYRLMKRRLAAGPPGFTAVFAANDLVAAGALRALKEHGLRVPDDISLMGYDDLPPAEDIDLTTVHVPHDELGRTAARLAFERGAAATGHVMLGTHIVVRDSVRPAVRRRQGHRSIVQG</sequence>
<dbReference type="SUPFAM" id="SSF53822">
    <property type="entry name" value="Periplasmic binding protein-like I"/>
    <property type="match status" value="1"/>
</dbReference>
<dbReference type="Pfam" id="PF13377">
    <property type="entry name" value="Peripla_BP_3"/>
    <property type="match status" value="1"/>
</dbReference>
<keyword evidence="1" id="KW-0805">Transcription regulation</keyword>
<dbReference type="SUPFAM" id="SSF47413">
    <property type="entry name" value="lambda repressor-like DNA-binding domains"/>
    <property type="match status" value="1"/>
</dbReference>
<dbReference type="PROSITE" id="PS00356">
    <property type="entry name" value="HTH_LACI_1"/>
    <property type="match status" value="1"/>
</dbReference>
<evidence type="ECO:0000313" key="6">
    <source>
        <dbReference type="Proteomes" id="UP000239415"/>
    </source>
</evidence>
<gene>
    <name evidence="5" type="ORF">CLV67_12212</name>
</gene>
<feature type="domain" description="HTH lacI-type" evidence="4">
    <location>
        <begin position="14"/>
        <end position="68"/>
    </location>
</feature>
<dbReference type="CDD" id="cd06267">
    <property type="entry name" value="PBP1_LacI_sugar_binding-like"/>
    <property type="match status" value="1"/>
</dbReference>
<keyword evidence="6" id="KW-1185">Reference proteome</keyword>
<dbReference type="GO" id="GO:0003700">
    <property type="term" value="F:DNA-binding transcription factor activity"/>
    <property type="evidence" value="ECO:0007669"/>
    <property type="project" value="TreeGrafter"/>
</dbReference>
<dbReference type="OrthoDB" id="3226810at2"/>
<dbReference type="SMART" id="SM00354">
    <property type="entry name" value="HTH_LACI"/>
    <property type="match status" value="1"/>
</dbReference>
<dbReference type="PRINTS" id="PR00036">
    <property type="entry name" value="HTHLACI"/>
</dbReference>
<evidence type="ECO:0000256" key="2">
    <source>
        <dbReference type="ARBA" id="ARBA00023125"/>
    </source>
</evidence>
<dbReference type="InterPro" id="IPR010982">
    <property type="entry name" value="Lambda_DNA-bd_dom_sf"/>
</dbReference>
<reference evidence="5 6" key="1">
    <citation type="submission" date="2018-03" db="EMBL/GenBank/DDBJ databases">
        <title>Genomic Encyclopedia of Archaeal and Bacterial Type Strains, Phase II (KMG-II): from individual species to whole genera.</title>
        <authorList>
            <person name="Goeker M."/>
        </authorList>
    </citation>
    <scope>NUCLEOTIDE SEQUENCE [LARGE SCALE GENOMIC DNA]</scope>
    <source>
        <strain evidence="5 6">DSM 43146</strain>
    </source>
</reference>
<proteinExistence type="predicted"/>
<comment type="caution">
    <text evidence="5">The sequence shown here is derived from an EMBL/GenBank/DDBJ whole genome shotgun (WGS) entry which is preliminary data.</text>
</comment>
<dbReference type="Gene3D" id="3.40.50.2300">
    <property type="match status" value="2"/>
</dbReference>
<dbReference type="PANTHER" id="PTHR30146:SF153">
    <property type="entry name" value="LACTOSE OPERON REPRESSOR"/>
    <property type="match status" value="1"/>
</dbReference>
<evidence type="ECO:0000313" key="5">
    <source>
        <dbReference type="EMBL" id="PRX15773.1"/>
    </source>
</evidence>
<keyword evidence="2" id="KW-0238">DNA-binding</keyword>
<dbReference type="CDD" id="cd01392">
    <property type="entry name" value="HTH_LacI"/>
    <property type="match status" value="1"/>
</dbReference>
<dbReference type="PROSITE" id="PS50932">
    <property type="entry name" value="HTH_LACI_2"/>
    <property type="match status" value="1"/>
</dbReference>
<dbReference type="AlphaFoldDB" id="A0A2T0JZ56"/>
<dbReference type="PANTHER" id="PTHR30146">
    <property type="entry name" value="LACI-RELATED TRANSCRIPTIONAL REPRESSOR"/>
    <property type="match status" value="1"/>
</dbReference>
<dbReference type="Gene3D" id="1.10.260.40">
    <property type="entry name" value="lambda repressor-like DNA-binding domains"/>
    <property type="match status" value="1"/>
</dbReference>
<name>A0A2T0JZ56_9ACTN</name>
<dbReference type="Pfam" id="PF00356">
    <property type="entry name" value="LacI"/>
    <property type="match status" value="1"/>
</dbReference>
<evidence type="ECO:0000256" key="3">
    <source>
        <dbReference type="ARBA" id="ARBA00023163"/>
    </source>
</evidence>
<dbReference type="RefSeq" id="WP_106327955.1">
    <property type="nucleotide sequence ID" value="NZ_BOMO01000022.1"/>
</dbReference>
<dbReference type="InterPro" id="IPR028082">
    <property type="entry name" value="Peripla_BP_I"/>
</dbReference>
<accession>A0A2T0JZ56</accession>